<proteinExistence type="predicted"/>
<accession>A0A5R9FLE1</accession>
<dbReference type="PANTHER" id="PTHR35936:SF17">
    <property type="entry name" value="ARGININE-BINDING EXTRACELLULAR PROTEIN ARTP"/>
    <property type="match status" value="1"/>
</dbReference>
<dbReference type="EMBL" id="VBZC01000057">
    <property type="protein sequence ID" value="TLS41354.1"/>
    <property type="molecule type" value="Genomic_DNA"/>
</dbReference>
<dbReference type="InterPro" id="IPR001638">
    <property type="entry name" value="Solute-binding_3/MltF_N"/>
</dbReference>
<dbReference type="PROSITE" id="PS51257">
    <property type="entry name" value="PROKAR_LIPOPROTEIN"/>
    <property type="match status" value="1"/>
</dbReference>
<dbReference type="Gene3D" id="3.40.190.10">
    <property type="entry name" value="Periplasmic binding protein-like II"/>
    <property type="match status" value="2"/>
</dbReference>
<reference evidence="3 4" key="1">
    <citation type="submission" date="2019-05" db="EMBL/GenBank/DDBJ databases">
        <title>Streptomyces sp. NEAU-C151, a novel actinomycete isolated from soil.</title>
        <authorList>
            <person name="Han L."/>
            <person name="Jiang H."/>
        </authorList>
    </citation>
    <scope>NUCLEOTIDE SEQUENCE [LARGE SCALE GENOMIC DNA]</scope>
    <source>
        <strain evidence="3 4">NEAU-C151</strain>
    </source>
</reference>
<dbReference type="SUPFAM" id="SSF53850">
    <property type="entry name" value="Periplasmic binding protein-like II"/>
    <property type="match status" value="1"/>
</dbReference>
<protein>
    <submittedName>
        <fullName evidence="3">Amino acid ABC transporter substrate-binding protein</fullName>
    </submittedName>
</protein>
<keyword evidence="4" id="KW-1185">Reference proteome</keyword>
<organism evidence="3 4">
    <name type="scientific">Streptomyces montanus</name>
    <dbReference type="NCBI Taxonomy" id="2580423"/>
    <lineage>
        <taxon>Bacteria</taxon>
        <taxon>Bacillati</taxon>
        <taxon>Actinomycetota</taxon>
        <taxon>Actinomycetes</taxon>
        <taxon>Kitasatosporales</taxon>
        <taxon>Streptomycetaceae</taxon>
        <taxon>Streptomyces</taxon>
    </lineage>
</organism>
<sequence length="277" mass="29404">MKVVCTSGVFSRRSTAGVAAAGLVLTLTACGTNSGPGGKVEGIGLVSAVDLTICTQLPYKPFVYKDGGKVVGFDADLLSLLAKDLGVEPKFLSIEWSQITSGGAFAAKKCDIGTGAMTITEERKRAIRISDPYMDATQVLFVKKSSGYRSLADLTGKKVGVQSGTTGQKYANSQAKKYGFTTVVFEDLALLTNNVKSGRVDAGINDNGVLYNFTKNNPDTAVVDEFRTGEQYGFGADRKGANGAKLLAKLNAVLAKAKSDGDYDRLYKKWFGVDRGE</sequence>
<dbReference type="SMART" id="SM00062">
    <property type="entry name" value="PBPb"/>
    <property type="match status" value="1"/>
</dbReference>
<dbReference type="CDD" id="cd13530">
    <property type="entry name" value="PBP2_peptides_like"/>
    <property type="match status" value="1"/>
</dbReference>
<evidence type="ECO:0000256" key="1">
    <source>
        <dbReference type="ARBA" id="ARBA00022729"/>
    </source>
</evidence>
<dbReference type="AlphaFoldDB" id="A0A5R9FLE1"/>
<evidence type="ECO:0000313" key="3">
    <source>
        <dbReference type="EMBL" id="TLS41354.1"/>
    </source>
</evidence>
<name>A0A5R9FLE1_9ACTN</name>
<feature type="domain" description="Solute-binding protein family 3/N-terminal" evidence="2">
    <location>
        <begin position="50"/>
        <end position="274"/>
    </location>
</feature>
<dbReference type="PANTHER" id="PTHR35936">
    <property type="entry name" value="MEMBRANE-BOUND LYTIC MUREIN TRANSGLYCOSYLASE F"/>
    <property type="match status" value="1"/>
</dbReference>
<dbReference type="Pfam" id="PF00497">
    <property type="entry name" value="SBP_bac_3"/>
    <property type="match status" value="1"/>
</dbReference>
<evidence type="ECO:0000313" key="4">
    <source>
        <dbReference type="Proteomes" id="UP000305906"/>
    </source>
</evidence>
<evidence type="ECO:0000259" key="2">
    <source>
        <dbReference type="SMART" id="SM00062"/>
    </source>
</evidence>
<dbReference type="Proteomes" id="UP000305906">
    <property type="component" value="Unassembled WGS sequence"/>
</dbReference>
<gene>
    <name evidence="3" type="ORF">FE633_36500</name>
</gene>
<comment type="caution">
    <text evidence="3">The sequence shown here is derived from an EMBL/GenBank/DDBJ whole genome shotgun (WGS) entry which is preliminary data.</text>
</comment>
<keyword evidence="1" id="KW-0732">Signal</keyword>